<keyword evidence="2" id="KW-0812">Transmembrane</keyword>
<evidence type="ECO:0000256" key="2">
    <source>
        <dbReference type="SAM" id="Phobius"/>
    </source>
</evidence>
<reference evidence="3 4" key="1">
    <citation type="submission" date="2018-11" db="EMBL/GenBank/DDBJ databases">
        <authorList>
            <person name="Kleinhagauer T."/>
            <person name="Glaeser S.P."/>
            <person name="Spergser J."/>
            <person name="Ruckert C."/>
            <person name="Kaempfer P."/>
            <person name="Busse H.-J."/>
        </authorList>
    </citation>
    <scope>NUCLEOTIDE SEQUENCE [LARGE SCALE GENOMIC DNA]</scope>
    <source>
        <strain evidence="3 4">W8</strain>
    </source>
</reference>
<dbReference type="AlphaFoldDB" id="A0A3G6J289"/>
<dbReference type="InterPro" id="IPR021424">
    <property type="entry name" value="PorA"/>
</dbReference>
<dbReference type="RefSeq" id="WP_123935336.1">
    <property type="nucleotide sequence ID" value="NZ_CP033897.1"/>
</dbReference>
<keyword evidence="2" id="KW-1133">Transmembrane helix</keyword>
<keyword evidence="2" id="KW-0472">Membrane</keyword>
<feature type="transmembrane region" description="Helical" evidence="2">
    <location>
        <begin position="287"/>
        <end position="308"/>
    </location>
</feature>
<dbReference type="KEGG" id="cgk:CGERO_09420"/>
<feature type="compositionally biased region" description="Polar residues" evidence="1">
    <location>
        <begin position="355"/>
        <end position="367"/>
    </location>
</feature>
<feature type="transmembrane region" description="Helical" evidence="2">
    <location>
        <begin position="6"/>
        <end position="30"/>
    </location>
</feature>
<organism evidence="3 4">
    <name type="scientific">Corynebacterium gerontici</name>
    <dbReference type="NCBI Taxonomy" id="2079234"/>
    <lineage>
        <taxon>Bacteria</taxon>
        <taxon>Bacillati</taxon>
        <taxon>Actinomycetota</taxon>
        <taxon>Actinomycetes</taxon>
        <taxon>Mycobacteriales</taxon>
        <taxon>Corynebacteriaceae</taxon>
        <taxon>Corynebacterium</taxon>
    </lineage>
</organism>
<keyword evidence="4" id="KW-1185">Reference proteome</keyword>
<accession>A0A3G6J289</accession>
<evidence type="ECO:0000313" key="3">
    <source>
        <dbReference type="EMBL" id="AZA12175.1"/>
    </source>
</evidence>
<dbReference type="Pfam" id="PF11271">
    <property type="entry name" value="PorA"/>
    <property type="match status" value="1"/>
</dbReference>
<protein>
    <recommendedName>
        <fullName evidence="5">DUF3068 domain-containing protein</fullName>
    </recommendedName>
</protein>
<sequence length="387" mass="42377">MLPKSRITSALAIGFGLFLVVVGLLAPALLDKGTQLPMGFEHTTYTLRDDQARSRVIGRDREVQAPVTRQLHYELFPAADDEHATVQVGLTQMRESMQDEVDRLITASVWSTTIDRTSGELSQPLTVTDQLGNPPREVQADGIWLKFPAHAEQTTYSVLDPELREAVPAEFTESEEKDGHTLNHYVQTIEPKNVALNYAAVKNTVTVPRGEKQVTAYLYHSGKREFVVDQRTGLVVNVIENIDDYYALNNGERVADGLVFNGALSDEDQAALLDATSEFPDWRVPRIICWVLAAIGGVITLVGIFGAFGTGNNSGKSDQDGDPEVLDSPPTVVAPTVGSQAADAHPVVVRDESEPTTGPIQAPSNRFQAVPPVQMPRKLPWEKTEDQ</sequence>
<feature type="region of interest" description="Disordered" evidence="1">
    <location>
        <begin position="314"/>
        <end position="387"/>
    </location>
</feature>
<name>A0A3G6J289_9CORY</name>
<dbReference type="EMBL" id="CP033897">
    <property type="protein sequence ID" value="AZA12175.1"/>
    <property type="molecule type" value="Genomic_DNA"/>
</dbReference>
<proteinExistence type="predicted"/>
<evidence type="ECO:0000313" key="4">
    <source>
        <dbReference type="Proteomes" id="UP000271587"/>
    </source>
</evidence>
<gene>
    <name evidence="3" type="ORF">CGERO_09420</name>
</gene>
<dbReference type="Proteomes" id="UP000271587">
    <property type="component" value="Chromosome"/>
</dbReference>
<dbReference type="OrthoDB" id="153031at2"/>
<evidence type="ECO:0000256" key="1">
    <source>
        <dbReference type="SAM" id="MobiDB-lite"/>
    </source>
</evidence>
<evidence type="ECO:0008006" key="5">
    <source>
        <dbReference type="Google" id="ProtNLM"/>
    </source>
</evidence>